<protein>
    <submittedName>
        <fullName evidence="1">Uncharacterized protein</fullName>
    </submittedName>
</protein>
<dbReference type="EMBL" id="SJPN01000002">
    <property type="protein sequence ID" value="TWU05566.1"/>
    <property type="molecule type" value="Genomic_DNA"/>
</dbReference>
<proteinExistence type="predicted"/>
<accession>A0A5C6B2U4</accession>
<comment type="caution">
    <text evidence="1">The sequence shown here is derived from an EMBL/GenBank/DDBJ whole genome shotgun (WGS) entry which is preliminary data.</text>
</comment>
<gene>
    <name evidence="1" type="ORF">Pla52n_12800</name>
</gene>
<organism evidence="1 2">
    <name type="scientific">Stieleria varia</name>
    <dbReference type="NCBI Taxonomy" id="2528005"/>
    <lineage>
        <taxon>Bacteria</taxon>
        <taxon>Pseudomonadati</taxon>
        <taxon>Planctomycetota</taxon>
        <taxon>Planctomycetia</taxon>
        <taxon>Pirellulales</taxon>
        <taxon>Pirellulaceae</taxon>
        <taxon>Stieleria</taxon>
    </lineage>
</organism>
<name>A0A5C6B2U4_9BACT</name>
<keyword evidence="2" id="KW-1185">Reference proteome</keyword>
<evidence type="ECO:0000313" key="1">
    <source>
        <dbReference type="EMBL" id="TWU05566.1"/>
    </source>
</evidence>
<sequence>MSAPTLRSALVGWLVVRRGFVDACGLALNEIAPAAWRSTKMESRGARSLSLLGETEDAVMPSVDDVELTVVPADAVGAEQCDARIAIALPQYRGDLS</sequence>
<reference evidence="1 2" key="1">
    <citation type="submission" date="2019-02" db="EMBL/GenBank/DDBJ databases">
        <title>Deep-cultivation of Planctomycetes and their phenomic and genomic characterization uncovers novel biology.</title>
        <authorList>
            <person name="Wiegand S."/>
            <person name="Jogler M."/>
            <person name="Boedeker C."/>
            <person name="Pinto D."/>
            <person name="Vollmers J."/>
            <person name="Rivas-Marin E."/>
            <person name="Kohn T."/>
            <person name="Peeters S.H."/>
            <person name="Heuer A."/>
            <person name="Rast P."/>
            <person name="Oberbeckmann S."/>
            <person name="Bunk B."/>
            <person name="Jeske O."/>
            <person name="Meyerdierks A."/>
            <person name="Storesund J.E."/>
            <person name="Kallscheuer N."/>
            <person name="Luecker S."/>
            <person name="Lage O.M."/>
            <person name="Pohl T."/>
            <person name="Merkel B.J."/>
            <person name="Hornburger P."/>
            <person name="Mueller R.-W."/>
            <person name="Bruemmer F."/>
            <person name="Labrenz M."/>
            <person name="Spormann A.M."/>
            <person name="Op Den Camp H."/>
            <person name="Overmann J."/>
            <person name="Amann R."/>
            <person name="Jetten M.S.M."/>
            <person name="Mascher T."/>
            <person name="Medema M.H."/>
            <person name="Devos D.P."/>
            <person name="Kaster A.-K."/>
            <person name="Ovreas L."/>
            <person name="Rohde M."/>
            <person name="Galperin M.Y."/>
            <person name="Jogler C."/>
        </authorList>
    </citation>
    <scope>NUCLEOTIDE SEQUENCE [LARGE SCALE GENOMIC DNA]</scope>
    <source>
        <strain evidence="1 2">Pla52n</strain>
    </source>
</reference>
<evidence type="ECO:0000313" key="2">
    <source>
        <dbReference type="Proteomes" id="UP000320176"/>
    </source>
</evidence>
<dbReference type="Proteomes" id="UP000320176">
    <property type="component" value="Unassembled WGS sequence"/>
</dbReference>
<dbReference type="AlphaFoldDB" id="A0A5C6B2U4"/>